<evidence type="ECO:0000313" key="1">
    <source>
        <dbReference type="EMBL" id="KRR02225.1"/>
    </source>
</evidence>
<reference evidence="1 2" key="1">
    <citation type="submission" date="2014-03" db="EMBL/GenBank/DDBJ databases">
        <title>Bradyrhizobium valentinum sp. nov., isolated from effective nodules of Lupinus mariae-josephae, a lupine endemic of basic-lime soils in Eastern Spain.</title>
        <authorList>
            <person name="Duran D."/>
            <person name="Rey L."/>
            <person name="Navarro A."/>
            <person name="Busquets A."/>
            <person name="Imperial J."/>
            <person name="Ruiz-Argueso T."/>
        </authorList>
    </citation>
    <scope>NUCLEOTIDE SEQUENCE [LARGE SCALE GENOMIC DNA]</scope>
    <source>
        <strain evidence="1 2">PAC68</strain>
    </source>
</reference>
<gene>
    <name evidence="1" type="ORF">CQ12_18565</name>
</gene>
<evidence type="ECO:0000313" key="2">
    <source>
        <dbReference type="Proteomes" id="UP000050863"/>
    </source>
</evidence>
<dbReference type="Proteomes" id="UP000050863">
    <property type="component" value="Unassembled WGS sequence"/>
</dbReference>
<keyword evidence="2" id="KW-1185">Reference proteome</keyword>
<name>A0A0R3L2Z9_9BRAD</name>
<protein>
    <submittedName>
        <fullName evidence="1">Uncharacterized protein</fullName>
    </submittedName>
</protein>
<comment type="caution">
    <text evidence="1">The sequence shown here is derived from an EMBL/GenBank/DDBJ whole genome shotgun (WGS) entry which is preliminary data.</text>
</comment>
<organism evidence="1 2">
    <name type="scientific">Bradyrhizobium jicamae</name>
    <dbReference type="NCBI Taxonomy" id="280332"/>
    <lineage>
        <taxon>Bacteria</taxon>
        <taxon>Pseudomonadati</taxon>
        <taxon>Pseudomonadota</taxon>
        <taxon>Alphaproteobacteria</taxon>
        <taxon>Hyphomicrobiales</taxon>
        <taxon>Nitrobacteraceae</taxon>
        <taxon>Bradyrhizobium</taxon>
    </lineage>
</organism>
<proteinExistence type="predicted"/>
<sequence>MNPVLLKPETDVGAQIIVHGRPVATLRARAYAAMKPSLMAPVLENFARLQYDQQSGVWNNKLELQRAKILRIPLTKPSATLA</sequence>
<accession>A0A0R3L2Z9</accession>
<dbReference type="EMBL" id="LLXZ01000159">
    <property type="protein sequence ID" value="KRR02225.1"/>
    <property type="molecule type" value="Genomic_DNA"/>
</dbReference>
<dbReference type="AlphaFoldDB" id="A0A0R3L2Z9"/>
<dbReference type="STRING" id="280332.CQ12_18565"/>